<dbReference type="GO" id="GO:0006364">
    <property type="term" value="P:rRNA processing"/>
    <property type="evidence" value="ECO:0007669"/>
    <property type="project" value="UniProtKB-KW"/>
</dbReference>
<dbReference type="GO" id="GO:0005732">
    <property type="term" value="C:sno(s)RNA-containing ribonucleoprotein complex"/>
    <property type="evidence" value="ECO:0007669"/>
    <property type="project" value="InterPro"/>
</dbReference>
<sequence>MVNQEAVVDYRESDTESDYDSDRDLFKTSISNAIDSDDEFEKITSIPMQQLQKLHFREYSDDKTKKKKKGKGGGVKIEHEYDKMDPIDVPRIHLEANAQLEVLGKASQSVDCLLKIPCDTFAILDFDTVLFDEQRKVFGVVYDILGSVREPIYLVRFNSAAEAHEQVGKTIYYAPNNKGITKMIMLEELQAMRITDHVEMGEEECPDFSDDEKEKQYYREKQNLKRSRNQANQPRHLNQHGHYGQQQRQTPQRRWQNDWHRKEYCYSEQGYFYEEKKGL</sequence>
<dbReference type="Pfam" id="PF04410">
    <property type="entry name" value="Gar1"/>
    <property type="match status" value="1"/>
</dbReference>
<evidence type="ECO:0000256" key="7">
    <source>
        <dbReference type="RuleBase" id="RU364004"/>
    </source>
</evidence>
<dbReference type="InterPro" id="IPR040309">
    <property type="entry name" value="Naf1"/>
</dbReference>
<evidence type="ECO:0000313" key="9">
    <source>
        <dbReference type="Proteomes" id="UP000887575"/>
    </source>
</evidence>
<protein>
    <recommendedName>
        <fullName evidence="7">H/ACA ribonucleoprotein complex subunit</fullName>
    </recommendedName>
</protein>
<evidence type="ECO:0000256" key="6">
    <source>
        <dbReference type="ARBA" id="ARBA00023242"/>
    </source>
</evidence>
<comment type="function">
    <text evidence="7">Required for ribosome biogenesis. Part of a complex which catalyzes pseudouridylation of rRNA. This involves the isomerization of uridine such that the ribose is subsequently attached to C5, instead of the normal N1. Pseudouridine ("psi") residues may serve to stabilize the conformation of rRNAs.</text>
</comment>
<dbReference type="Proteomes" id="UP000887575">
    <property type="component" value="Unassembled WGS sequence"/>
</dbReference>
<dbReference type="PANTHER" id="PTHR31633:SF1">
    <property type="entry name" value="H_ACA RIBONUCLEOPROTEIN COMPLEX NON-CORE SUBUNIT NAF1"/>
    <property type="match status" value="1"/>
</dbReference>
<dbReference type="WBParaSite" id="MBELARI_LOCUS13728">
    <property type="protein sequence ID" value="MBELARI_LOCUS13728"/>
    <property type="gene ID" value="MBELARI_LOCUS13728"/>
</dbReference>
<evidence type="ECO:0000256" key="1">
    <source>
        <dbReference type="ARBA" id="ARBA00009801"/>
    </source>
</evidence>
<keyword evidence="5 7" id="KW-0694">RNA-binding</keyword>
<keyword evidence="6 7" id="KW-0539">Nucleus</keyword>
<reference evidence="10" key="1">
    <citation type="submission" date="2024-02" db="UniProtKB">
        <authorList>
            <consortium name="WormBaseParasite"/>
        </authorList>
    </citation>
    <scope>IDENTIFICATION</scope>
</reference>
<comment type="subcellular location">
    <subcellularLocation>
        <location evidence="7">Nucleus</location>
        <location evidence="7">Nucleolus</location>
    </subcellularLocation>
</comment>
<keyword evidence="7" id="KW-0687">Ribonucleoprotein</keyword>
<dbReference type="InterPro" id="IPR038664">
    <property type="entry name" value="Gar1/Naf1_Cbf5-bd_sf"/>
</dbReference>
<evidence type="ECO:0000256" key="5">
    <source>
        <dbReference type="ARBA" id="ARBA00022884"/>
    </source>
</evidence>
<comment type="similarity">
    <text evidence="1">Belongs to the NAF1 family.</text>
</comment>
<dbReference type="Gene3D" id="2.40.10.230">
    <property type="entry name" value="Probable tRNA pseudouridine synthase domain"/>
    <property type="match status" value="1"/>
</dbReference>
<dbReference type="GO" id="GO:0005730">
    <property type="term" value="C:nucleolus"/>
    <property type="evidence" value="ECO:0007669"/>
    <property type="project" value="UniProtKB-SubCell"/>
</dbReference>
<dbReference type="GO" id="GO:0000493">
    <property type="term" value="P:box H/ACA snoRNP assembly"/>
    <property type="evidence" value="ECO:0007669"/>
    <property type="project" value="InterPro"/>
</dbReference>
<evidence type="ECO:0000313" key="10">
    <source>
        <dbReference type="WBParaSite" id="MBELARI_LOCUS13728"/>
    </source>
</evidence>
<evidence type="ECO:0000256" key="2">
    <source>
        <dbReference type="ARBA" id="ARBA00022517"/>
    </source>
</evidence>
<dbReference type="GO" id="GO:0003723">
    <property type="term" value="F:RNA binding"/>
    <property type="evidence" value="ECO:0007669"/>
    <property type="project" value="UniProtKB-KW"/>
</dbReference>
<keyword evidence="4" id="KW-0597">Phosphoprotein</keyword>
<evidence type="ECO:0000256" key="3">
    <source>
        <dbReference type="ARBA" id="ARBA00022552"/>
    </source>
</evidence>
<evidence type="ECO:0000256" key="8">
    <source>
        <dbReference type="SAM" id="MobiDB-lite"/>
    </source>
</evidence>
<organism evidence="9 10">
    <name type="scientific">Mesorhabditis belari</name>
    <dbReference type="NCBI Taxonomy" id="2138241"/>
    <lineage>
        <taxon>Eukaryota</taxon>
        <taxon>Metazoa</taxon>
        <taxon>Ecdysozoa</taxon>
        <taxon>Nematoda</taxon>
        <taxon>Chromadorea</taxon>
        <taxon>Rhabditida</taxon>
        <taxon>Rhabditina</taxon>
        <taxon>Rhabditomorpha</taxon>
        <taxon>Rhabditoidea</taxon>
        <taxon>Rhabditidae</taxon>
        <taxon>Mesorhabditinae</taxon>
        <taxon>Mesorhabditis</taxon>
    </lineage>
</organism>
<dbReference type="SUPFAM" id="SSF50447">
    <property type="entry name" value="Translation proteins"/>
    <property type="match status" value="1"/>
</dbReference>
<dbReference type="AlphaFoldDB" id="A0AAF3J3E4"/>
<dbReference type="PANTHER" id="PTHR31633">
    <property type="entry name" value="H/ACA RIBONUCLEOPROTEIN COMPLEX NON-CORE SUBUNIT NAF1"/>
    <property type="match status" value="1"/>
</dbReference>
<dbReference type="InterPro" id="IPR009000">
    <property type="entry name" value="Transl_B-barrel_sf"/>
</dbReference>
<dbReference type="GO" id="GO:0001522">
    <property type="term" value="P:pseudouridine synthesis"/>
    <property type="evidence" value="ECO:0007669"/>
    <property type="project" value="InterPro"/>
</dbReference>
<dbReference type="InterPro" id="IPR007504">
    <property type="entry name" value="H/ACA_rnp_Gar1/Naf1"/>
</dbReference>
<proteinExistence type="inferred from homology"/>
<keyword evidence="2 7" id="KW-0690">Ribosome biogenesis</keyword>
<feature type="compositionally biased region" description="Basic and acidic residues" evidence="8">
    <location>
        <begin position="8"/>
        <end position="22"/>
    </location>
</feature>
<name>A0AAF3J3E4_9BILA</name>
<evidence type="ECO:0000256" key="4">
    <source>
        <dbReference type="ARBA" id="ARBA00022553"/>
    </source>
</evidence>
<feature type="region of interest" description="Disordered" evidence="8">
    <location>
        <begin position="223"/>
        <end position="256"/>
    </location>
</feature>
<feature type="compositionally biased region" description="Low complexity" evidence="8">
    <location>
        <begin position="245"/>
        <end position="254"/>
    </location>
</feature>
<keyword evidence="9" id="KW-1185">Reference proteome</keyword>
<accession>A0AAF3J3E4</accession>
<feature type="region of interest" description="Disordered" evidence="8">
    <location>
        <begin position="1"/>
        <end position="22"/>
    </location>
</feature>
<comment type="subunit">
    <text evidence="7">Component of the small nucleolar ribonucleoprotein particles containing H/ACA-type snoRNAs (H/ACA snoRNPs).</text>
</comment>
<keyword evidence="3 7" id="KW-0698">rRNA processing</keyword>
<comment type="similarity">
    <text evidence="7">Belongs to the GAR1 family.</text>
</comment>